<name>A0A557RMP9_9GAMM</name>
<dbReference type="Proteomes" id="UP000316688">
    <property type="component" value="Unassembled WGS sequence"/>
</dbReference>
<organism evidence="1 2">
    <name type="scientific">Spiribacter aquaticus</name>
    <dbReference type="NCBI Taxonomy" id="1935996"/>
    <lineage>
        <taxon>Bacteria</taxon>
        <taxon>Pseudomonadati</taxon>
        <taxon>Pseudomonadota</taxon>
        <taxon>Gammaproteobacteria</taxon>
        <taxon>Chromatiales</taxon>
        <taxon>Ectothiorhodospiraceae</taxon>
        <taxon>Spiribacter</taxon>
    </lineage>
</organism>
<dbReference type="RefSeq" id="WP_144346996.1">
    <property type="nucleotide sequence ID" value="NZ_VMKP01000001.1"/>
</dbReference>
<comment type="caution">
    <text evidence="1">The sequence shown here is derived from an EMBL/GenBank/DDBJ whole genome shotgun (WGS) entry which is preliminary data.</text>
</comment>
<evidence type="ECO:0000313" key="2">
    <source>
        <dbReference type="Proteomes" id="UP000316688"/>
    </source>
</evidence>
<keyword evidence="2" id="KW-1185">Reference proteome</keyword>
<gene>
    <name evidence="1" type="ORF">FPL11_01895</name>
</gene>
<evidence type="ECO:0000313" key="1">
    <source>
        <dbReference type="EMBL" id="TVO66459.1"/>
    </source>
</evidence>
<dbReference type="AlphaFoldDB" id="A0A557RMP9"/>
<proteinExistence type="predicted"/>
<dbReference type="EMBL" id="VMKP01000001">
    <property type="protein sequence ID" value="TVO66459.1"/>
    <property type="molecule type" value="Genomic_DNA"/>
</dbReference>
<protein>
    <submittedName>
        <fullName evidence="1">Uncharacterized protein</fullName>
    </submittedName>
</protein>
<accession>A0A557RMP9</accession>
<reference evidence="1 2" key="1">
    <citation type="submission" date="2019-07" db="EMBL/GenBank/DDBJ databases">
        <title>Reclasification of Spiribacter aquaticus.</title>
        <authorList>
            <person name="Leon M.J."/>
            <person name="Sanchez-Porro C."/>
            <person name="Ventosa A."/>
        </authorList>
    </citation>
    <scope>NUCLEOTIDE SEQUENCE [LARGE SCALE GENOMIC DNA]</scope>
    <source>
        <strain evidence="1 2">SP30</strain>
    </source>
</reference>
<sequence>MNIGINKFTEHEAVEHEFLVEHWHEVESVLWNTRLQLKDGDDVERVARATANSAVEHGMLHHTLVEHAVLWTLKELS</sequence>